<dbReference type="InterPro" id="IPR011701">
    <property type="entry name" value="MFS"/>
</dbReference>
<feature type="transmembrane region" description="Helical" evidence="2">
    <location>
        <begin position="222"/>
        <end position="243"/>
    </location>
</feature>
<comment type="subcellular location">
    <subcellularLocation>
        <location evidence="1">Cell membrane</location>
        <topology evidence="1">Multi-pass membrane protein</topology>
    </subcellularLocation>
</comment>
<comment type="caution">
    <text evidence="3">The sequence shown here is derived from an EMBL/GenBank/DDBJ whole genome shotgun (WGS) entry which is preliminary data.</text>
</comment>
<keyword evidence="2" id="KW-1133">Transmembrane helix</keyword>
<feature type="transmembrane region" description="Helical" evidence="2">
    <location>
        <begin position="67"/>
        <end position="84"/>
    </location>
</feature>
<feature type="transmembrane region" description="Helical" evidence="2">
    <location>
        <begin position="125"/>
        <end position="142"/>
    </location>
</feature>
<dbReference type="EMBL" id="RRCO01000004">
    <property type="protein sequence ID" value="RRJ25056.1"/>
    <property type="molecule type" value="Genomic_DNA"/>
</dbReference>
<dbReference type="InterPro" id="IPR036259">
    <property type="entry name" value="MFS_trans_sf"/>
</dbReference>
<dbReference type="SUPFAM" id="SSF103473">
    <property type="entry name" value="MFS general substrate transporter"/>
    <property type="match status" value="1"/>
</dbReference>
<dbReference type="RefSeq" id="WP_128674371.1">
    <property type="nucleotide sequence ID" value="NZ_CAUQHB010000006.1"/>
</dbReference>
<dbReference type="OrthoDB" id="2788667at2"/>
<gene>
    <name evidence="3" type="ORF">EHV10_09075</name>
</gene>
<dbReference type="Gene3D" id="1.20.1250.20">
    <property type="entry name" value="MFS general substrate transporter like domains"/>
    <property type="match status" value="1"/>
</dbReference>
<keyword evidence="2" id="KW-0812">Transmembrane</keyword>
<evidence type="ECO:0000256" key="1">
    <source>
        <dbReference type="ARBA" id="ARBA00004651"/>
    </source>
</evidence>
<keyword evidence="4" id="KW-1185">Reference proteome</keyword>
<evidence type="ECO:0000256" key="2">
    <source>
        <dbReference type="SAM" id="Phobius"/>
    </source>
</evidence>
<proteinExistence type="predicted"/>
<dbReference type="Pfam" id="PF07690">
    <property type="entry name" value="MFS_1"/>
    <property type="match status" value="1"/>
</dbReference>
<dbReference type="PANTHER" id="PTHR23531">
    <property type="entry name" value="QUINOLENE RESISTANCE PROTEIN NORA"/>
    <property type="match status" value="1"/>
</dbReference>
<organism evidence="3 4">
    <name type="scientific">Lachnoanaerobaculum gingivalis</name>
    <dbReference type="NCBI Taxonomy" id="2490855"/>
    <lineage>
        <taxon>Bacteria</taxon>
        <taxon>Bacillati</taxon>
        <taxon>Bacillota</taxon>
        <taxon>Clostridia</taxon>
        <taxon>Lachnospirales</taxon>
        <taxon>Lachnospiraceae</taxon>
        <taxon>Lachnoanaerobaculum</taxon>
    </lineage>
</organism>
<evidence type="ECO:0000313" key="4">
    <source>
        <dbReference type="Proteomes" id="UP000272490"/>
    </source>
</evidence>
<dbReference type="AlphaFoldDB" id="A0A3P3QUY6"/>
<dbReference type="Proteomes" id="UP000272490">
    <property type="component" value="Unassembled WGS sequence"/>
</dbReference>
<name>A0A3P3QUY6_9FIRM</name>
<feature type="transmembrane region" description="Helical" evidence="2">
    <location>
        <begin position="193"/>
        <end position="216"/>
    </location>
</feature>
<feature type="transmembrane region" description="Helical" evidence="2">
    <location>
        <begin position="280"/>
        <end position="301"/>
    </location>
</feature>
<feature type="transmembrane region" description="Helical" evidence="2">
    <location>
        <begin position="343"/>
        <end position="362"/>
    </location>
</feature>
<keyword evidence="2" id="KW-0472">Membrane</keyword>
<feature type="transmembrane region" description="Helical" evidence="2">
    <location>
        <begin position="255"/>
        <end position="274"/>
    </location>
</feature>
<protein>
    <submittedName>
        <fullName evidence="3">MFS transporter</fullName>
    </submittedName>
</protein>
<sequence>MNEKKLFSVSFFMNFVFSMLTTLLPLIVFNINESTEDINVVMVTFISSLLVARLFSIWNLLKAKTEIVLGCILFTVSCLILVIESNSMEWMFVGSLLFGLSIGLVPPAILVLLSGNKDKRAFNLGVYNSVVAIASIFSPIIGENIYHKNPHLLFLWWVIFASIMTIVALLLKKEKNNYESTTNYKASYNLKKVVSNTMFQISFIILLFSSISYGSIVAYLPVYFETLSLSIGIYYLFFWAGYILMQFVRRIRYSFYTVLCALFFISLVQLSLVLFEEAFIVYFFAWIYGLGYGSLFKVFYVEVGSFNTEEERSIGFSILSLISYIGVGIAPVFLIPFNIDWKMLFTGNLFYSIIAIIIFLFLRKKSMKDDI</sequence>
<feature type="transmembrane region" description="Helical" evidence="2">
    <location>
        <begin position="12"/>
        <end position="32"/>
    </location>
</feature>
<accession>A0A3P3QUY6</accession>
<feature type="transmembrane region" description="Helical" evidence="2">
    <location>
        <begin position="154"/>
        <end position="172"/>
    </location>
</feature>
<reference evidence="3 4" key="1">
    <citation type="submission" date="2018-11" db="EMBL/GenBank/DDBJ databases">
        <title>Genome sequencing of Lachnoanaerobaculum sp. KCOM 2030 (= ChDC B114).</title>
        <authorList>
            <person name="Kook J.-K."/>
            <person name="Park S.-N."/>
            <person name="Lim Y.K."/>
        </authorList>
    </citation>
    <scope>NUCLEOTIDE SEQUENCE [LARGE SCALE GENOMIC DNA]</scope>
    <source>
        <strain evidence="3 4">KCOM 2030</strain>
    </source>
</reference>
<dbReference type="GO" id="GO:0005886">
    <property type="term" value="C:plasma membrane"/>
    <property type="evidence" value="ECO:0007669"/>
    <property type="project" value="UniProtKB-SubCell"/>
</dbReference>
<feature type="transmembrane region" description="Helical" evidence="2">
    <location>
        <begin position="90"/>
        <end position="113"/>
    </location>
</feature>
<feature type="transmembrane region" description="Helical" evidence="2">
    <location>
        <begin position="38"/>
        <end position="55"/>
    </location>
</feature>
<dbReference type="GO" id="GO:0022857">
    <property type="term" value="F:transmembrane transporter activity"/>
    <property type="evidence" value="ECO:0007669"/>
    <property type="project" value="InterPro"/>
</dbReference>
<feature type="transmembrane region" description="Helical" evidence="2">
    <location>
        <begin position="313"/>
        <end position="337"/>
    </location>
</feature>
<dbReference type="InterPro" id="IPR052714">
    <property type="entry name" value="MFS_Exporter"/>
</dbReference>
<evidence type="ECO:0000313" key="3">
    <source>
        <dbReference type="EMBL" id="RRJ25056.1"/>
    </source>
</evidence>
<dbReference type="PANTHER" id="PTHR23531:SF1">
    <property type="entry name" value="QUINOLENE RESISTANCE PROTEIN NORA"/>
    <property type="match status" value="1"/>
</dbReference>